<name>A0A976SL88_THEOR</name>
<evidence type="ECO:0000313" key="1">
    <source>
        <dbReference type="EMBL" id="UVC54572.1"/>
    </source>
</evidence>
<dbReference type="EMBL" id="CP056067">
    <property type="protein sequence ID" value="UVC54572.1"/>
    <property type="molecule type" value="Genomic_DNA"/>
</dbReference>
<gene>
    <name evidence="1" type="ORF">MACJ_004123</name>
</gene>
<dbReference type="AlphaFoldDB" id="A0A976SL88"/>
<dbReference type="Proteomes" id="UP000244803">
    <property type="component" value="Chromosome 4"/>
</dbReference>
<sequence length="119" mass="13682">MKCIVVKCVSYYKPVCSLILVIIVEVARDPPSTAIKFIFHCFGVESFRFFALPDISLVFYPICALAFEIHFEISTCVILGLSMPHILRPPLFKIYYLLEHCYLLSFYQLLPLSLIKLAD</sequence>
<proteinExistence type="predicted"/>
<accession>A0A976SL88</accession>
<evidence type="ECO:0000313" key="2">
    <source>
        <dbReference type="Proteomes" id="UP000244803"/>
    </source>
</evidence>
<protein>
    <submittedName>
        <fullName evidence="1">Uncharacterized protein</fullName>
    </submittedName>
</protein>
<reference evidence="1" key="1">
    <citation type="submission" date="2022-07" db="EMBL/GenBank/DDBJ databases">
        <title>Evaluation of T. orientalis genome assembly methods using nanopore sequencing and analysis of variation between genomes.</title>
        <authorList>
            <person name="Yam J."/>
            <person name="Micallef M.L."/>
            <person name="Liu M."/>
            <person name="Djordjevic S.P."/>
            <person name="Bogema D.R."/>
            <person name="Jenkins C."/>
        </authorList>
    </citation>
    <scope>NUCLEOTIDE SEQUENCE</scope>
    <source>
        <strain evidence="1">Fish Creek</strain>
    </source>
</reference>
<organism evidence="1 2">
    <name type="scientific">Theileria orientalis</name>
    <dbReference type="NCBI Taxonomy" id="68886"/>
    <lineage>
        <taxon>Eukaryota</taxon>
        <taxon>Sar</taxon>
        <taxon>Alveolata</taxon>
        <taxon>Apicomplexa</taxon>
        <taxon>Aconoidasida</taxon>
        <taxon>Piroplasmida</taxon>
        <taxon>Theileriidae</taxon>
        <taxon>Theileria</taxon>
    </lineage>
</organism>